<comment type="subunit">
    <text evidence="10">Part of the signal recognition particle protein translocation system, which is composed of SRP and FtsY.</text>
</comment>
<keyword evidence="2 10" id="KW-0963">Cytoplasm</keyword>
<feature type="binding site" evidence="10">
    <location>
        <begin position="106"/>
        <end position="113"/>
    </location>
    <ligand>
        <name>GTP</name>
        <dbReference type="ChEBI" id="CHEBI:37565"/>
    </ligand>
</feature>
<evidence type="ECO:0000256" key="10">
    <source>
        <dbReference type="HAMAP-Rule" id="MF_00306"/>
    </source>
</evidence>
<evidence type="ECO:0000256" key="7">
    <source>
        <dbReference type="ARBA" id="ARBA00023135"/>
    </source>
</evidence>
<feature type="binding site" evidence="10">
    <location>
        <begin position="190"/>
        <end position="194"/>
    </location>
    <ligand>
        <name>GTP</name>
        <dbReference type="ChEBI" id="CHEBI:37565"/>
    </ligand>
</feature>
<comment type="similarity">
    <text evidence="1 10">Belongs to the GTP-binding SRP family. SRP54 subfamily.</text>
</comment>
<dbReference type="InterPro" id="IPR003593">
    <property type="entry name" value="AAA+_ATPase"/>
</dbReference>
<evidence type="ECO:0000256" key="2">
    <source>
        <dbReference type="ARBA" id="ARBA00022490"/>
    </source>
</evidence>
<dbReference type="InterPro" id="IPR036225">
    <property type="entry name" value="SRP/SRP_N"/>
</dbReference>
<dbReference type="GO" id="GO:0005525">
    <property type="term" value="F:GTP binding"/>
    <property type="evidence" value="ECO:0007669"/>
    <property type="project" value="UniProtKB-UniRule"/>
</dbReference>
<keyword evidence="5 10" id="KW-0694">RNA-binding</keyword>
<evidence type="ECO:0000259" key="11">
    <source>
        <dbReference type="SMART" id="SM00382"/>
    </source>
</evidence>
<dbReference type="InterPro" id="IPR004125">
    <property type="entry name" value="Signal_recog_particle_SRP54_M"/>
</dbReference>
<evidence type="ECO:0000259" key="12">
    <source>
        <dbReference type="SMART" id="SM00962"/>
    </source>
</evidence>
<dbReference type="InterPro" id="IPR042101">
    <property type="entry name" value="SRP54_N_sf"/>
</dbReference>
<feature type="domain" description="SRP54-type proteins GTP-binding" evidence="12">
    <location>
        <begin position="99"/>
        <end position="296"/>
    </location>
</feature>
<keyword evidence="8 10" id="KW-0687">Ribonucleoprotein</keyword>
<comment type="caution">
    <text evidence="14">The sequence shown here is derived from an EMBL/GenBank/DDBJ whole genome shotgun (WGS) entry which is preliminary data.</text>
</comment>
<dbReference type="Gene3D" id="1.20.120.140">
    <property type="entry name" value="Signal recognition particle SRP54, nucleotide-binding domain"/>
    <property type="match status" value="1"/>
</dbReference>
<dbReference type="InterPro" id="IPR000897">
    <property type="entry name" value="SRP54_GTPase_dom"/>
</dbReference>
<dbReference type="NCBIfam" id="TIGR00959">
    <property type="entry name" value="ffh"/>
    <property type="match status" value="1"/>
</dbReference>
<dbReference type="AlphaFoldDB" id="A0A090D156"/>
<evidence type="ECO:0000256" key="3">
    <source>
        <dbReference type="ARBA" id="ARBA00022741"/>
    </source>
</evidence>
<dbReference type="eggNOG" id="COG0541">
    <property type="taxonomic scope" value="Bacteria"/>
</dbReference>
<keyword evidence="4 10" id="KW-0378">Hydrolase</keyword>
<proteinExistence type="inferred from homology"/>
<dbReference type="HAMAP" id="MF_00306">
    <property type="entry name" value="SRP54"/>
    <property type="match status" value="1"/>
</dbReference>
<dbReference type="SUPFAM" id="SSF47364">
    <property type="entry name" value="Domain of the SRP/SRP receptor G-proteins"/>
    <property type="match status" value="1"/>
</dbReference>
<dbReference type="OrthoDB" id="9804720at2"/>
<dbReference type="Proteomes" id="UP000031552">
    <property type="component" value="Unassembled WGS sequence"/>
</dbReference>
<dbReference type="SUPFAM" id="SSF47446">
    <property type="entry name" value="Signal peptide-binding domain"/>
    <property type="match status" value="1"/>
</dbReference>
<dbReference type="InterPro" id="IPR027417">
    <property type="entry name" value="P-loop_NTPase"/>
</dbReference>
<dbReference type="Gene3D" id="3.40.50.300">
    <property type="entry name" value="P-loop containing nucleotide triphosphate hydrolases"/>
    <property type="match status" value="1"/>
</dbReference>
<organism evidence="14 15">
    <name type="scientific">Candidatus Criblamydia sequanensis CRIB-18</name>
    <dbReference type="NCBI Taxonomy" id="1437425"/>
    <lineage>
        <taxon>Bacteria</taxon>
        <taxon>Pseudomonadati</taxon>
        <taxon>Chlamydiota</taxon>
        <taxon>Chlamydiia</taxon>
        <taxon>Parachlamydiales</taxon>
        <taxon>Candidatus Criblamydiaceae</taxon>
        <taxon>Candidatus Criblamydia</taxon>
    </lineage>
</organism>
<dbReference type="GO" id="GO:0006614">
    <property type="term" value="P:SRP-dependent cotranslational protein targeting to membrane"/>
    <property type="evidence" value="ECO:0007669"/>
    <property type="project" value="InterPro"/>
</dbReference>
<evidence type="ECO:0000256" key="6">
    <source>
        <dbReference type="ARBA" id="ARBA00023134"/>
    </source>
</evidence>
<keyword evidence="3 10" id="KW-0547">Nucleotide-binding</keyword>
<feature type="domain" description="Signal recognition particle SRP54 helical bundle" evidence="13">
    <location>
        <begin position="1"/>
        <end position="86"/>
    </location>
</feature>
<evidence type="ECO:0000256" key="8">
    <source>
        <dbReference type="ARBA" id="ARBA00023274"/>
    </source>
</evidence>
<name>A0A090D156_9BACT</name>
<dbReference type="PANTHER" id="PTHR11564">
    <property type="entry name" value="SIGNAL RECOGNITION PARTICLE 54K PROTEIN SRP54"/>
    <property type="match status" value="1"/>
</dbReference>
<dbReference type="GO" id="GO:0008312">
    <property type="term" value="F:7S RNA binding"/>
    <property type="evidence" value="ECO:0007669"/>
    <property type="project" value="InterPro"/>
</dbReference>
<evidence type="ECO:0000256" key="1">
    <source>
        <dbReference type="ARBA" id="ARBA00005450"/>
    </source>
</evidence>
<dbReference type="GO" id="GO:0003924">
    <property type="term" value="F:GTPase activity"/>
    <property type="evidence" value="ECO:0007669"/>
    <property type="project" value="UniProtKB-UniRule"/>
</dbReference>
<feature type="domain" description="AAA+ ATPase" evidence="11">
    <location>
        <begin position="98"/>
        <end position="247"/>
    </location>
</feature>
<evidence type="ECO:0000256" key="4">
    <source>
        <dbReference type="ARBA" id="ARBA00022801"/>
    </source>
</evidence>
<reference evidence="14" key="1">
    <citation type="submission" date="2013-12" db="EMBL/GenBank/DDBJ databases">
        <authorList>
            <person name="Linke B."/>
        </authorList>
    </citation>
    <scope>NUCLEOTIDE SEQUENCE [LARGE SCALE GENOMIC DNA]</scope>
    <source>
        <strain evidence="14">CRIB-18</strain>
    </source>
</reference>
<reference evidence="14" key="2">
    <citation type="submission" date="2014-09" db="EMBL/GenBank/DDBJ databases">
        <title>Criblamydia sequanensis harbors a mega-plasmid encoding arsenite resistance.</title>
        <authorList>
            <person name="Bertelli C."/>
            <person name="Goesmann A."/>
            <person name="Greub G."/>
        </authorList>
    </citation>
    <scope>NUCLEOTIDE SEQUENCE [LARGE SCALE GENOMIC DNA]</scope>
    <source>
        <strain evidence="14">CRIB-18</strain>
    </source>
</reference>
<accession>A0A090D156</accession>
<dbReference type="Gene3D" id="1.10.260.30">
    <property type="entry name" value="Signal recognition particle, SRP54 subunit, M-domain"/>
    <property type="match status" value="1"/>
</dbReference>
<comment type="subcellular location">
    <subcellularLocation>
        <location evidence="10">Cytoplasm</location>
    </subcellularLocation>
    <text evidence="10">The SRP-RNC complex is targeted to the cytoplasmic membrane.</text>
</comment>
<dbReference type="EC" id="3.6.5.4" evidence="10"/>
<evidence type="ECO:0000313" key="14">
    <source>
        <dbReference type="EMBL" id="CDR35101.1"/>
    </source>
</evidence>
<dbReference type="InterPro" id="IPR036891">
    <property type="entry name" value="Signal_recog_part_SRP54_M_sf"/>
</dbReference>
<dbReference type="SMART" id="SM00382">
    <property type="entry name" value="AAA"/>
    <property type="match status" value="1"/>
</dbReference>
<dbReference type="PANTHER" id="PTHR11564:SF5">
    <property type="entry name" value="SIGNAL RECOGNITION PARTICLE SUBUNIT SRP54"/>
    <property type="match status" value="1"/>
</dbReference>
<keyword evidence="15" id="KW-1185">Reference proteome</keyword>
<dbReference type="GO" id="GO:0048500">
    <property type="term" value="C:signal recognition particle"/>
    <property type="evidence" value="ECO:0007669"/>
    <property type="project" value="UniProtKB-UniRule"/>
</dbReference>
<dbReference type="SMART" id="SM00963">
    <property type="entry name" value="SRP54_N"/>
    <property type="match status" value="1"/>
</dbReference>
<dbReference type="EMBL" id="CCEJ010000013">
    <property type="protein sequence ID" value="CDR35101.1"/>
    <property type="molecule type" value="Genomic_DNA"/>
</dbReference>
<dbReference type="SUPFAM" id="SSF52540">
    <property type="entry name" value="P-loop containing nucleoside triphosphate hydrolases"/>
    <property type="match status" value="1"/>
</dbReference>
<dbReference type="Pfam" id="PF02881">
    <property type="entry name" value="SRP54_N"/>
    <property type="match status" value="1"/>
</dbReference>
<sequence length="442" mass="48557">MLGFLSEKMQGLVQKLSLTRKLTEDNIQEAVREVRLALLEADVSYSVVKTLIQRVKEKAVGDQVLKSVTPGQQFIKVVHDELQALMGGGEAKLNLDNKPSVVMLCGLQGSGKTTAAAKLAHYLKRLGLAKKPLIAACDLQRPAAVLQVKTLGEKAGVDVFALENSQKPLDVALGAYDKAKQDQHDVLIIDTAGRIHLDDELMAELNGLKKALKPDEVLFVANATLGQEAVSIAAEFDKQVEMTGSILTMLDGSTRGGAAISIREVTGKPLKFEGIGEKIEDLQVFNPTSMADRILGMGDTINLVKKAQEHIGEEEAKSLEHKIRTATFTYEDYLKQIQMVKKMGSLKSLLGMIPGMASFKGLDIDDKEFFKIEAIIYSMTLEERSGKDELSFSRRKRVARGSGTALDDVNRLEKSFKQARKFFKNMPSLKQMQKMMGGSLWG</sequence>
<comment type="domain">
    <text evidence="10">Composed of three domains: the N-terminal N domain, which is responsible for interactions with the ribosome, the central G domain, which binds GTP, and the C-terminal M domain, which binds the RNA and the signal sequence of the RNC.</text>
</comment>
<gene>
    <name evidence="10 14" type="primary">ffh</name>
    <name evidence="14" type="ORF">CSEC_2295</name>
</gene>
<keyword evidence="7 10" id="KW-0733">Signal recognition particle</keyword>
<evidence type="ECO:0000313" key="15">
    <source>
        <dbReference type="Proteomes" id="UP000031552"/>
    </source>
</evidence>
<comment type="caution">
    <text evidence="10">Lacks conserved residue(s) required for the propagation of feature annotation.</text>
</comment>
<evidence type="ECO:0000259" key="13">
    <source>
        <dbReference type="SMART" id="SM00963"/>
    </source>
</evidence>
<dbReference type="Pfam" id="PF00448">
    <property type="entry name" value="SRP54"/>
    <property type="match status" value="1"/>
</dbReference>
<dbReference type="RefSeq" id="WP_041018654.1">
    <property type="nucleotide sequence ID" value="NZ_CCEJ010000013.1"/>
</dbReference>
<dbReference type="InterPro" id="IPR013822">
    <property type="entry name" value="Signal_recog_particl_SRP54_hlx"/>
</dbReference>
<comment type="catalytic activity">
    <reaction evidence="9 10">
        <text>GTP + H2O = GDP + phosphate + H(+)</text>
        <dbReference type="Rhea" id="RHEA:19669"/>
        <dbReference type="ChEBI" id="CHEBI:15377"/>
        <dbReference type="ChEBI" id="CHEBI:15378"/>
        <dbReference type="ChEBI" id="CHEBI:37565"/>
        <dbReference type="ChEBI" id="CHEBI:43474"/>
        <dbReference type="ChEBI" id="CHEBI:58189"/>
        <dbReference type="EC" id="3.6.5.4"/>
    </reaction>
</comment>
<evidence type="ECO:0000256" key="5">
    <source>
        <dbReference type="ARBA" id="ARBA00022884"/>
    </source>
</evidence>
<dbReference type="CDD" id="cd18539">
    <property type="entry name" value="SRP_G"/>
    <property type="match status" value="1"/>
</dbReference>
<dbReference type="Pfam" id="PF02978">
    <property type="entry name" value="SRP_SPB"/>
    <property type="match status" value="1"/>
</dbReference>
<evidence type="ECO:0000256" key="9">
    <source>
        <dbReference type="ARBA" id="ARBA00048027"/>
    </source>
</evidence>
<dbReference type="InterPro" id="IPR022941">
    <property type="entry name" value="SRP54"/>
</dbReference>
<comment type="function">
    <text evidence="10">Involved in targeting and insertion of nascent membrane proteins into the cytoplasmic membrane. Binds to the hydrophobic signal sequence of the ribosome-nascent chain (RNC) as it emerges from the ribosomes. The SRP-RNC complex is then targeted to the cytoplasmic membrane where it interacts with the SRP receptor FtsY.</text>
</comment>
<dbReference type="STRING" id="1437425.CSEC_2295"/>
<keyword evidence="6 10" id="KW-0342">GTP-binding</keyword>
<protein>
    <recommendedName>
        <fullName evidence="10">Signal recognition particle protein</fullName>
        <ecNumber evidence="10">3.6.5.4</ecNumber>
    </recommendedName>
    <alternativeName>
        <fullName evidence="10">Fifty-four homolog</fullName>
    </alternativeName>
</protein>
<dbReference type="SMART" id="SM00962">
    <property type="entry name" value="SRP54"/>
    <property type="match status" value="1"/>
</dbReference>
<dbReference type="InterPro" id="IPR004780">
    <property type="entry name" value="SRP"/>
</dbReference>